<dbReference type="PANTHER" id="PTHR33434">
    <property type="entry name" value="DEGV DOMAIN-CONTAINING PROTEIN DR_1986-RELATED"/>
    <property type="match status" value="1"/>
</dbReference>
<dbReference type="PANTHER" id="PTHR33434:SF4">
    <property type="entry name" value="PHOSPHATASE PROTEIN"/>
    <property type="match status" value="1"/>
</dbReference>
<feature type="domain" description="Fatty acid kinase subunit A-like C-terminal" evidence="1">
    <location>
        <begin position="1"/>
        <end position="239"/>
    </location>
</feature>
<reference evidence="2" key="1">
    <citation type="submission" date="2019-08" db="EMBL/GenBank/DDBJ databases">
        <authorList>
            <person name="Kucharzyk K."/>
            <person name="Murdoch R.W."/>
            <person name="Higgins S."/>
            <person name="Loffler F."/>
        </authorList>
    </citation>
    <scope>NUCLEOTIDE SEQUENCE</scope>
</reference>
<organism evidence="2">
    <name type="scientific">bioreactor metagenome</name>
    <dbReference type="NCBI Taxonomy" id="1076179"/>
    <lineage>
        <taxon>unclassified sequences</taxon>
        <taxon>metagenomes</taxon>
        <taxon>ecological metagenomes</taxon>
    </lineage>
</organism>
<comment type="caution">
    <text evidence="2">The sequence shown here is derived from an EMBL/GenBank/DDBJ whole genome shotgun (WGS) entry which is preliminary data.</text>
</comment>
<sequence>MIQQRRDNDAKKAEESAQAEPKDFGMVSVSLGAGFSSIFKDLGVDAVVEGGQTMNPSIEDLARAVESINAKTIFMLPNNGNVILAAQQVALLSDKNIVVLPTKNVAMGLAAVVAFQPDFSAEDNESRMNEAAERVRTGTITYAVRDTHMEELDIKEGSIIGLRNGEVTVNGLSIEETALELMNQIVTGDDVLITVYYGDGTKPEDAEALGEKLAEIYPMCDVEVQNGGQPLYYYLLSVE</sequence>
<gene>
    <name evidence="2" type="ORF">SDC9_155040</name>
</gene>
<dbReference type="InterPro" id="IPR033470">
    <property type="entry name" value="FakA-like_C"/>
</dbReference>
<protein>
    <recommendedName>
        <fullName evidence="1">Fatty acid kinase subunit A-like C-terminal domain-containing protein</fullName>
    </recommendedName>
</protein>
<evidence type="ECO:0000313" key="2">
    <source>
        <dbReference type="EMBL" id="MPN07768.1"/>
    </source>
</evidence>
<name>A0A645F0C9_9ZZZZ</name>
<dbReference type="Pfam" id="PF13684">
    <property type="entry name" value="FakA-like_C"/>
    <property type="match status" value="1"/>
</dbReference>
<accession>A0A645F0C9</accession>
<evidence type="ECO:0000259" key="1">
    <source>
        <dbReference type="SMART" id="SM01121"/>
    </source>
</evidence>
<dbReference type="InterPro" id="IPR050270">
    <property type="entry name" value="DegV_domain_contain"/>
</dbReference>
<dbReference type="SMART" id="SM01121">
    <property type="entry name" value="Dak1_2"/>
    <property type="match status" value="1"/>
</dbReference>
<dbReference type="EMBL" id="VSSQ01053774">
    <property type="protein sequence ID" value="MPN07768.1"/>
    <property type="molecule type" value="Genomic_DNA"/>
</dbReference>
<proteinExistence type="predicted"/>
<dbReference type="AlphaFoldDB" id="A0A645F0C9"/>